<proteinExistence type="predicted"/>
<evidence type="ECO:0000313" key="2">
    <source>
        <dbReference type="EMBL" id="GII41506.1"/>
    </source>
</evidence>
<dbReference type="Proteomes" id="UP000622547">
    <property type="component" value="Unassembled WGS sequence"/>
</dbReference>
<keyword evidence="3" id="KW-1185">Reference proteome</keyword>
<gene>
    <name evidence="2" type="ORF">Pph01_65090</name>
</gene>
<dbReference type="EMBL" id="BOOP01000034">
    <property type="protein sequence ID" value="GII41506.1"/>
    <property type="molecule type" value="Genomic_DNA"/>
</dbReference>
<evidence type="ECO:0000256" key="1">
    <source>
        <dbReference type="SAM" id="MobiDB-lite"/>
    </source>
</evidence>
<dbReference type="AlphaFoldDB" id="A0A8J3UDU9"/>
<comment type="caution">
    <text evidence="2">The sequence shown here is derived from an EMBL/GenBank/DDBJ whole genome shotgun (WGS) entry which is preliminary data.</text>
</comment>
<name>A0A8J3UDU9_9ACTN</name>
<feature type="region of interest" description="Disordered" evidence="1">
    <location>
        <begin position="42"/>
        <end position="82"/>
    </location>
</feature>
<feature type="compositionally biased region" description="Basic and acidic residues" evidence="1">
    <location>
        <begin position="66"/>
        <end position="76"/>
    </location>
</feature>
<reference evidence="2 3" key="1">
    <citation type="submission" date="2021-01" db="EMBL/GenBank/DDBJ databases">
        <title>Whole genome shotgun sequence of Planotetraspora phitsanulokensis NBRC 104273.</title>
        <authorList>
            <person name="Komaki H."/>
            <person name="Tamura T."/>
        </authorList>
    </citation>
    <scope>NUCLEOTIDE SEQUENCE [LARGE SCALE GENOMIC DNA]</scope>
    <source>
        <strain evidence="2 3">NBRC 104273</strain>
    </source>
</reference>
<organism evidence="2 3">
    <name type="scientific">Planotetraspora phitsanulokensis</name>
    <dbReference type="NCBI Taxonomy" id="575192"/>
    <lineage>
        <taxon>Bacteria</taxon>
        <taxon>Bacillati</taxon>
        <taxon>Actinomycetota</taxon>
        <taxon>Actinomycetes</taxon>
        <taxon>Streptosporangiales</taxon>
        <taxon>Streptosporangiaceae</taxon>
        <taxon>Planotetraspora</taxon>
    </lineage>
</organism>
<protein>
    <submittedName>
        <fullName evidence="2">Uncharacterized protein</fullName>
    </submittedName>
</protein>
<evidence type="ECO:0000313" key="3">
    <source>
        <dbReference type="Proteomes" id="UP000622547"/>
    </source>
</evidence>
<sequence>MVGSRRGARTETAVRVALADNVVKIYSRGRYEAVRLFFPARPRQGEANEAGSGRPSAETPMVDVVVPERGEPLAHDHPKRRD</sequence>
<accession>A0A8J3UDU9</accession>